<feature type="binding site" evidence="9">
    <location>
        <position position="431"/>
    </location>
    <ligand>
        <name>substrate</name>
    </ligand>
</feature>
<comment type="similarity">
    <text evidence="9">Belongs to the AIR carboxylase family. Class I subfamily.</text>
</comment>
<evidence type="ECO:0000256" key="6">
    <source>
        <dbReference type="ARBA" id="ARBA00022840"/>
    </source>
</evidence>
<comment type="subunit">
    <text evidence="8">Homodimer.</text>
</comment>
<feature type="binding site" evidence="8">
    <location>
        <begin position="191"/>
        <end position="194"/>
    </location>
    <ligand>
        <name>ATP</name>
        <dbReference type="ChEBI" id="CHEBI:30616"/>
    </ligand>
</feature>
<comment type="similarity">
    <text evidence="8">Belongs to the PurK/PurT family.</text>
</comment>
<comment type="pathway">
    <text evidence="9">Purine metabolism; IMP biosynthesis via de novo pathway; 5-amino-1-(5-phospho-D-ribosyl)imidazole-4-carboxylate from 5-amino-1-(5-phospho-D-ribosyl)imidazole (N5-CAIR route): step 2/2.</text>
</comment>
<feature type="domain" description="ATP-grasp" evidence="10">
    <location>
        <begin position="111"/>
        <end position="309"/>
    </location>
</feature>
<dbReference type="PROSITE" id="PS50975">
    <property type="entry name" value="ATP_GRASP"/>
    <property type="match status" value="1"/>
</dbReference>
<dbReference type="NCBIfam" id="NF004679">
    <property type="entry name" value="PRK06019.1-5"/>
    <property type="match status" value="1"/>
</dbReference>
<comment type="catalytic activity">
    <reaction evidence="9">
        <text>5-carboxyamino-1-(5-phospho-D-ribosyl)imidazole + H(+) = 5-amino-1-(5-phospho-D-ribosyl)imidazole-4-carboxylate</text>
        <dbReference type="Rhea" id="RHEA:13193"/>
        <dbReference type="ChEBI" id="CHEBI:15378"/>
        <dbReference type="ChEBI" id="CHEBI:58730"/>
        <dbReference type="ChEBI" id="CHEBI:77657"/>
        <dbReference type="EC" id="5.4.99.18"/>
    </reaction>
</comment>
<dbReference type="GO" id="GO:0046872">
    <property type="term" value="F:metal ion binding"/>
    <property type="evidence" value="ECO:0007669"/>
    <property type="project" value="InterPro"/>
</dbReference>
<evidence type="ECO:0000313" key="11">
    <source>
        <dbReference type="EMBL" id="RKQ34146.1"/>
    </source>
</evidence>
<dbReference type="PANTHER" id="PTHR11609">
    <property type="entry name" value="PURINE BIOSYNTHESIS PROTEIN 6/7, PUR6/7"/>
    <property type="match status" value="1"/>
</dbReference>
<dbReference type="Gene3D" id="3.30.1490.20">
    <property type="entry name" value="ATP-grasp fold, A domain"/>
    <property type="match status" value="1"/>
</dbReference>
<feature type="binding site" evidence="8">
    <location>
        <position position="107"/>
    </location>
    <ligand>
        <name>ATP</name>
        <dbReference type="ChEBI" id="CHEBI:30616"/>
    </ligand>
</feature>
<comment type="similarity">
    <text evidence="2">In the C-terminal section; belongs to the AIR carboxylase family. Class I subfamily.</text>
</comment>
<dbReference type="Pfam" id="PF02222">
    <property type="entry name" value="ATP-grasp"/>
    <property type="match status" value="1"/>
</dbReference>
<dbReference type="Pfam" id="PF22660">
    <property type="entry name" value="RS_preATP-grasp-like"/>
    <property type="match status" value="1"/>
</dbReference>
<dbReference type="InterPro" id="IPR003135">
    <property type="entry name" value="ATP-grasp_carboxylate-amine"/>
</dbReference>
<dbReference type="InterPro" id="IPR054350">
    <property type="entry name" value="PurT/PurK_preATP-grasp"/>
</dbReference>
<dbReference type="EC" id="5.4.99.18" evidence="9"/>
<comment type="function">
    <text evidence="9">Catalyzes the conversion of N5-carboxyaminoimidazole ribonucleotide (N5-CAIR) to 4-carboxy-5-aminoimidazole ribonucleotide (CAIR).</text>
</comment>
<evidence type="ECO:0000256" key="3">
    <source>
        <dbReference type="ARBA" id="ARBA00022741"/>
    </source>
</evidence>
<dbReference type="SUPFAM" id="SSF51246">
    <property type="entry name" value="Rudiment single hybrid motif"/>
    <property type="match status" value="1"/>
</dbReference>
<dbReference type="SMART" id="SM01001">
    <property type="entry name" value="AIRC"/>
    <property type="match status" value="1"/>
</dbReference>
<evidence type="ECO:0000256" key="7">
    <source>
        <dbReference type="ARBA" id="ARBA00023239"/>
    </source>
</evidence>
<dbReference type="NCBIfam" id="TIGR01161">
    <property type="entry name" value="purK"/>
    <property type="match status" value="1"/>
</dbReference>
<dbReference type="HAMAP" id="MF_01929">
    <property type="entry name" value="PurE_classI"/>
    <property type="match status" value="1"/>
</dbReference>
<dbReference type="InterPro" id="IPR016185">
    <property type="entry name" value="PreATP-grasp_dom_sf"/>
</dbReference>
<dbReference type="PANTHER" id="PTHR11609:SF5">
    <property type="entry name" value="PHOSPHORIBOSYLAMINOIMIDAZOLE CARBOXYLASE"/>
    <property type="match status" value="1"/>
</dbReference>
<comment type="catalytic activity">
    <reaction evidence="8">
        <text>5-amino-1-(5-phospho-beta-D-ribosyl)imidazole + hydrogencarbonate + ATP = 5-carboxyamino-1-(5-phospho-D-ribosyl)imidazole + ADP + phosphate + 2 H(+)</text>
        <dbReference type="Rhea" id="RHEA:19317"/>
        <dbReference type="ChEBI" id="CHEBI:15378"/>
        <dbReference type="ChEBI" id="CHEBI:17544"/>
        <dbReference type="ChEBI" id="CHEBI:30616"/>
        <dbReference type="ChEBI" id="CHEBI:43474"/>
        <dbReference type="ChEBI" id="CHEBI:58730"/>
        <dbReference type="ChEBI" id="CHEBI:137981"/>
        <dbReference type="ChEBI" id="CHEBI:456216"/>
        <dbReference type="EC" id="6.3.4.18"/>
    </reaction>
</comment>
<sequence length="595" mass="62340">MNSPVTGPVIGVVGGGQLARMMAPAATALGVELRVLAEGPEVSAVPAVRTAPTGDYTELAALRRFAAEVDVLTFDHEHVPTEHLRALEVQGVAVRPGPDALQHAQDKLVMRRAVEKLGLPNPQWAEVRSPEELVAFGERVGWPVVLKTPRGGYDGKGVLTVDDPHAAQSGTAAQWFERSRSADTGQGLLAEEAVPFSRELSAMVARRPSGETVAWPVVESIQVDGVCDEVIAPAPGLDPEIGRAAREAAIRLAQDLGVTGVMAVELFETPGTEAGFAVNELAMRPHNSGHWSMDGAVTGQFEQHLRAVLDWPLGGTDPVAGAAVMKNVLGEENQDLFAAYPEAMAAEPRAKIHTYGKSVRPGRKIGHVNAVGSTHEVQRLRRIATHAAAIVRDGGDHPGSADLTARAVDAPWGAVPAAQSEAPLVGLVMGSDSDWATMRAAAEALEELGIPYEADVVSAHRMPAEMLEYGRTAHERGLRVVIAGAGGAAHLPGMLASVTPLPVIGVPVALKTLDGMDSLLSIVQMPAGVPVATVSINGARNAGLLAARVLGSAPDVAGRELRERLREFAAELAEAAHRKGSALRDTVSRGADSQD</sequence>
<dbReference type="Gene3D" id="3.30.470.20">
    <property type="entry name" value="ATP-grasp fold, B domain"/>
    <property type="match status" value="1"/>
</dbReference>
<evidence type="ECO:0000256" key="1">
    <source>
        <dbReference type="ARBA" id="ARBA00001244"/>
    </source>
</evidence>
<keyword evidence="6 8" id="KW-0067">ATP-binding</keyword>
<evidence type="ECO:0000256" key="8">
    <source>
        <dbReference type="HAMAP-Rule" id="MF_01928"/>
    </source>
</evidence>
<evidence type="ECO:0000313" key="12">
    <source>
        <dbReference type="Proteomes" id="UP000249516"/>
    </source>
</evidence>
<dbReference type="Gene3D" id="3.40.50.20">
    <property type="match status" value="1"/>
</dbReference>
<gene>
    <name evidence="8" type="primary">purK</name>
    <name evidence="9" type="synonym">purE</name>
    <name evidence="11" type="ORF">C1C97_009895</name>
</gene>
<comment type="function">
    <text evidence="8">Catalyzes the ATP-dependent conversion of 5-aminoimidazole ribonucleotide (AIR) and HCO(3)(-) to N5-carboxyaminoimidazole ribonucleotide (N5-CAIR).</text>
</comment>
<name>A0A495A3N9_9MICC</name>
<dbReference type="SUPFAM" id="SSF52255">
    <property type="entry name" value="N5-CAIR mutase (phosphoribosylaminoimidazole carboxylase, PurE)"/>
    <property type="match status" value="1"/>
</dbReference>
<keyword evidence="7" id="KW-0456">Lyase</keyword>
<dbReference type="GO" id="GO:0006189">
    <property type="term" value="P:'de novo' IMP biosynthetic process"/>
    <property type="evidence" value="ECO:0007669"/>
    <property type="project" value="UniProtKB-UniRule"/>
</dbReference>
<dbReference type="InterPro" id="IPR040686">
    <property type="entry name" value="PurK_C"/>
</dbReference>
<dbReference type="NCBIfam" id="TIGR01162">
    <property type="entry name" value="purE"/>
    <property type="match status" value="1"/>
</dbReference>
<dbReference type="GO" id="GO:0005829">
    <property type="term" value="C:cytosol"/>
    <property type="evidence" value="ECO:0007669"/>
    <property type="project" value="TreeGrafter"/>
</dbReference>
<evidence type="ECO:0000256" key="9">
    <source>
        <dbReference type="HAMAP-Rule" id="MF_01929"/>
    </source>
</evidence>
<keyword evidence="3 8" id="KW-0547">Nucleotide-binding</keyword>
<evidence type="ECO:0000256" key="5">
    <source>
        <dbReference type="ARBA" id="ARBA00022793"/>
    </source>
</evidence>
<comment type="catalytic activity">
    <reaction evidence="1">
        <text>5-amino-1-(5-phospho-D-ribosyl)imidazole-4-carboxylate + H(+) = 5-amino-1-(5-phospho-beta-D-ribosyl)imidazole + CO2</text>
        <dbReference type="Rhea" id="RHEA:10792"/>
        <dbReference type="ChEBI" id="CHEBI:15378"/>
        <dbReference type="ChEBI" id="CHEBI:16526"/>
        <dbReference type="ChEBI" id="CHEBI:77657"/>
        <dbReference type="ChEBI" id="CHEBI:137981"/>
        <dbReference type="EC" id="4.1.1.21"/>
    </reaction>
</comment>
<feature type="binding site" evidence="8">
    <location>
        <position position="147"/>
    </location>
    <ligand>
        <name>ATP</name>
        <dbReference type="ChEBI" id="CHEBI:30616"/>
    </ligand>
</feature>
<comment type="pathway">
    <text evidence="8">Purine metabolism; IMP biosynthesis via de novo pathway; 5-amino-1-(5-phospho-D-ribosyl)imidazole-4-carboxylate from 5-amino-1-(5-phospho-D-ribosyl)imidazole (N5-CAIR route): step 1/2.</text>
</comment>
<dbReference type="SUPFAM" id="SSF56059">
    <property type="entry name" value="Glutathione synthetase ATP-binding domain-like"/>
    <property type="match status" value="1"/>
</dbReference>
<dbReference type="GO" id="GO:0034028">
    <property type="term" value="F:5-(carboxyamino)imidazole ribonucleotide synthase activity"/>
    <property type="evidence" value="ECO:0007669"/>
    <property type="project" value="UniProtKB-UniRule"/>
</dbReference>
<dbReference type="SUPFAM" id="SSF52440">
    <property type="entry name" value="PreATP-grasp domain"/>
    <property type="match status" value="1"/>
</dbReference>
<dbReference type="EMBL" id="PNJG02000003">
    <property type="protein sequence ID" value="RKQ34146.1"/>
    <property type="molecule type" value="Genomic_DNA"/>
</dbReference>
<keyword evidence="12" id="KW-1185">Reference proteome</keyword>
<keyword evidence="5" id="KW-0210">Decarboxylase</keyword>
<dbReference type="Gene3D" id="3.40.50.1970">
    <property type="match status" value="1"/>
</dbReference>
<dbReference type="InterPro" id="IPR000031">
    <property type="entry name" value="PurE_dom"/>
</dbReference>
<dbReference type="EC" id="6.3.4.18" evidence="8"/>
<dbReference type="InterPro" id="IPR005875">
    <property type="entry name" value="PurK"/>
</dbReference>
<dbReference type="InterPro" id="IPR011761">
    <property type="entry name" value="ATP-grasp"/>
</dbReference>
<feature type="binding site" evidence="8">
    <location>
        <position position="199"/>
    </location>
    <ligand>
        <name>ATP</name>
        <dbReference type="ChEBI" id="CHEBI:30616"/>
    </ligand>
</feature>
<dbReference type="Proteomes" id="UP000249516">
    <property type="component" value="Unassembled WGS sequence"/>
</dbReference>
<protein>
    <recommendedName>
        <fullName evidence="8 9">Multifunctional fusion protein</fullName>
    </recommendedName>
    <domain>
        <recommendedName>
            <fullName evidence="8">N5-carboxyaminoimidazole ribonucleotide synthase</fullName>
            <shortName evidence="8">N5-CAIR synthase</shortName>
            <ecNumber evidence="8">6.3.4.18</ecNumber>
        </recommendedName>
        <alternativeName>
            <fullName evidence="8">5-(carboxyamino)imidazole ribonucleotide synthetase</fullName>
        </alternativeName>
    </domain>
    <domain>
        <recommendedName>
            <fullName evidence="9">N5-carboxyaminoimidazole ribonucleotide mutase</fullName>
            <shortName evidence="9">N5-CAIR mutase</shortName>
            <ecNumber evidence="9">5.4.99.18</ecNumber>
        </recommendedName>
        <alternativeName>
            <fullName evidence="9">5-(carboxyamino)imidazole ribonucleotide mutase</fullName>
        </alternativeName>
    </domain>
</protein>
<reference evidence="11 12" key="1">
    <citation type="submission" date="2018-10" db="EMBL/GenBank/DDBJ databases">
        <title>Kocuria tytouropygialis sp. nov., isolated from the uropygial gland of an American barn owl (Tyto furcata).</title>
        <authorList>
            <person name="Braun M.S."/>
            <person name="Wang E."/>
            <person name="Zimmermann S."/>
            <person name="Wagner H."/>
            <person name="Wink M."/>
        </authorList>
    </citation>
    <scope>NUCLEOTIDE SEQUENCE [LARGE SCALE GENOMIC DNA]</scope>
    <source>
        <strain evidence="11 12">442</strain>
    </source>
</reference>
<dbReference type="Pfam" id="PF00731">
    <property type="entry name" value="AIRC"/>
    <property type="match status" value="1"/>
</dbReference>
<dbReference type="AlphaFoldDB" id="A0A495A3N9"/>
<keyword evidence="8 11" id="KW-0436">Ligase</keyword>
<dbReference type="InterPro" id="IPR011054">
    <property type="entry name" value="Rudment_hybrid_motif"/>
</dbReference>
<dbReference type="GO" id="GO:0004638">
    <property type="term" value="F:phosphoribosylaminoimidazole carboxylase activity"/>
    <property type="evidence" value="ECO:0007669"/>
    <property type="project" value="UniProtKB-EC"/>
</dbReference>
<comment type="caution">
    <text evidence="11">The sequence shown here is derived from an EMBL/GenBank/DDBJ whole genome shotgun (WGS) entry which is preliminary data.</text>
</comment>
<dbReference type="UniPathway" id="UPA00074">
    <property type="reaction ID" value="UER00942"/>
</dbReference>
<dbReference type="Pfam" id="PF17769">
    <property type="entry name" value="PurK_C"/>
    <property type="match status" value="1"/>
</dbReference>
<dbReference type="GO" id="GO:0034023">
    <property type="term" value="F:5-(carboxyamino)imidazole ribonucleotide mutase activity"/>
    <property type="evidence" value="ECO:0007669"/>
    <property type="project" value="UniProtKB-UniRule"/>
</dbReference>
<evidence type="ECO:0000259" key="10">
    <source>
        <dbReference type="PROSITE" id="PS50975"/>
    </source>
</evidence>
<dbReference type="InterPro" id="IPR013815">
    <property type="entry name" value="ATP_grasp_subdomain_1"/>
</dbReference>
<dbReference type="GO" id="GO:0005524">
    <property type="term" value="F:ATP binding"/>
    <property type="evidence" value="ECO:0007669"/>
    <property type="project" value="UniProtKB-UniRule"/>
</dbReference>
<keyword evidence="4 9" id="KW-0658">Purine biosynthesis</keyword>
<keyword evidence="9" id="KW-0413">Isomerase</keyword>
<feature type="binding site" evidence="8">
    <location>
        <begin position="279"/>
        <end position="280"/>
    </location>
    <ligand>
        <name>ATP</name>
        <dbReference type="ChEBI" id="CHEBI:30616"/>
    </ligand>
</feature>
<dbReference type="InterPro" id="IPR033747">
    <property type="entry name" value="PurE_ClassI"/>
</dbReference>
<evidence type="ECO:0000256" key="4">
    <source>
        <dbReference type="ARBA" id="ARBA00022755"/>
    </source>
</evidence>
<evidence type="ECO:0000256" key="2">
    <source>
        <dbReference type="ARBA" id="ARBA00006114"/>
    </source>
</evidence>
<organism evidence="11 12">
    <name type="scientific">Kocuria tytonis</name>
    <dbReference type="NCBI Taxonomy" id="2054280"/>
    <lineage>
        <taxon>Bacteria</taxon>
        <taxon>Bacillati</taxon>
        <taxon>Actinomycetota</taxon>
        <taxon>Actinomycetes</taxon>
        <taxon>Micrococcales</taxon>
        <taxon>Micrococcaceae</taxon>
        <taxon>Kocuria</taxon>
    </lineage>
</organism>
<feature type="binding site" evidence="9">
    <location>
        <position position="461"/>
    </location>
    <ligand>
        <name>substrate</name>
    </ligand>
</feature>
<feature type="binding site" evidence="9">
    <location>
        <position position="434"/>
    </location>
    <ligand>
        <name>substrate</name>
    </ligand>
</feature>
<dbReference type="NCBIfam" id="NF004680">
    <property type="entry name" value="PRK06019.1-6"/>
    <property type="match status" value="1"/>
</dbReference>
<accession>A0A495A3N9</accession>
<proteinExistence type="inferred from homology"/>
<dbReference type="HAMAP" id="MF_01928">
    <property type="entry name" value="PurK"/>
    <property type="match status" value="1"/>
</dbReference>
<comment type="caution">
    <text evidence="8">Lacks conserved residue(s) required for the propagation of feature annotation.</text>
</comment>
<dbReference type="OrthoDB" id="9804625at2"/>